<gene>
    <name evidence="3" type="ORF">SAMN04489807_2664</name>
</gene>
<dbReference type="InterPro" id="IPR012867">
    <property type="entry name" value="DUF1648"/>
</dbReference>
<keyword evidence="1" id="KW-0472">Membrane</keyword>
<feature type="transmembrane region" description="Helical" evidence="1">
    <location>
        <begin position="193"/>
        <end position="217"/>
    </location>
</feature>
<evidence type="ECO:0000313" key="3">
    <source>
        <dbReference type="EMBL" id="SEC01927.1"/>
    </source>
</evidence>
<protein>
    <recommendedName>
        <fullName evidence="2">DUF1648 domain-containing protein</fullName>
    </recommendedName>
</protein>
<feature type="transmembrane region" description="Helical" evidence="1">
    <location>
        <begin position="12"/>
        <end position="35"/>
    </location>
</feature>
<feature type="transmembrane region" description="Helical" evidence="1">
    <location>
        <begin position="103"/>
        <end position="128"/>
    </location>
</feature>
<dbReference type="RefSeq" id="WP_060928724.1">
    <property type="nucleotide sequence ID" value="NZ_FNSQ01000005.1"/>
</dbReference>
<feature type="transmembrane region" description="Helical" evidence="1">
    <location>
        <begin position="140"/>
        <end position="161"/>
    </location>
</feature>
<dbReference type="AlphaFoldDB" id="A0A1H4P365"/>
<feature type="transmembrane region" description="Helical" evidence="1">
    <location>
        <begin position="223"/>
        <end position="245"/>
    </location>
</feature>
<dbReference type="OrthoDB" id="3178004at2"/>
<feature type="domain" description="DUF1648" evidence="2">
    <location>
        <begin position="23"/>
        <end position="64"/>
    </location>
</feature>
<dbReference type="EMBL" id="FNSQ01000005">
    <property type="protein sequence ID" value="SEC01927.1"/>
    <property type="molecule type" value="Genomic_DNA"/>
</dbReference>
<dbReference type="Pfam" id="PF07853">
    <property type="entry name" value="DUF1648"/>
    <property type="match status" value="1"/>
</dbReference>
<name>A0A1H4P365_9MICO</name>
<feature type="transmembrane region" description="Helical" evidence="1">
    <location>
        <begin position="61"/>
        <end position="82"/>
    </location>
</feature>
<proteinExistence type="predicted"/>
<keyword evidence="4" id="KW-1185">Reference proteome</keyword>
<sequence>MTPDIRRARTAFLWVGVIVPLALIVLAAIVVLSWLPDLPDPAAVHWGPDGVDGFGPRWTPLVLLLGLGGGTVLLFALIAFLAHRGSSRNRAGSPMQPRWSATARLLGAASLGVAGVLSLVAVVTTSVQRGLQDAADAPDIAAWIPAFLVVLLGLGILGWFLQPAVAFVTEGSGAPVAPLALADHERAVWMRSVTVATGGQVVLGISAFIVIAMSVLLLAQGIAAGWIVAAVALMLVALIATGLAFRVRASAAGLRVRSVAGWPRLEIPAADIAAVRAVHVNPFAEFGGWGYRIGTDGRRGFVLREGDALEVTRTDGRVFVVTVDDAATAASVLAAAARR</sequence>
<evidence type="ECO:0000256" key="1">
    <source>
        <dbReference type="SAM" id="Phobius"/>
    </source>
</evidence>
<keyword evidence="1" id="KW-0812">Transmembrane</keyword>
<accession>A0A1H4P365</accession>
<dbReference type="Proteomes" id="UP000183750">
    <property type="component" value="Unassembled WGS sequence"/>
</dbReference>
<evidence type="ECO:0000259" key="2">
    <source>
        <dbReference type="Pfam" id="PF07853"/>
    </source>
</evidence>
<keyword evidence="1" id="KW-1133">Transmembrane helix</keyword>
<reference evidence="4" key="1">
    <citation type="submission" date="2016-10" db="EMBL/GenBank/DDBJ databases">
        <authorList>
            <person name="Varghese N."/>
            <person name="Submissions S."/>
        </authorList>
    </citation>
    <scope>NUCLEOTIDE SEQUENCE [LARGE SCALE GENOMIC DNA]</scope>
    <source>
        <strain evidence="4">DSM 16089</strain>
    </source>
</reference>
<organism evidence="3 4">
    <name type="scientific">Microbacterium hydrocarbonoxydans</name>
    <dbReference type="NCBI Taxonomy" id="273678"/>
    <lineage>
        <taxon>Bacteria</taxon>
        <taxon>Bacillati</taxon>
        <taxon>Actinomycetota</taxon>
        <taxon>Actinomycetes</taxon>
        <taxon>Micrococcales</taxon>
        <taxon>Microbacteriaceae</taxon>
        <taxon>Microbacterium</taxon>
    </lineage>
</organism>
<evidence type="ECO:0000313" key="4">
    <source>
        <dbReference type="Proteomes" id="UP000183750"/>
    </source>
</evidence>